<dbReference type="CDD" id="cd06853">
    <property type="entry name" value="GT_WecA_like"/>
    <property type="match status" value="1"/>
</dbReference>
<feature type="transmembrane region" description="Helical" evidence="12">
    <location>
        <begin position="233"/>
        <end position="252"/>
    </location>
</feature>
<comment type="subcellular location">
    <subcellularLocation>
        <location evidence="12">Cell inner membrane</location>
        <topology evidence="12">Multi-pass membrane protein</topology>
    </subcellularLocation>
    <subcellularLocation>
        <location evidence="1">Cell membrane</location>
        <topology evidence="1">Multi-pass membrane protein</topology>
    </subcellularLocation>
</comment>
<dbReference type="EMBL" id="VISQ01000001">
    <property type="protein sequence ID" value="TVZ69293.1"/>
    <property type="molecule type" value="Genomic_DNA"/>
</dbReference>
<feature type="transmembrane region" description="Helical" evidence="12">
    <location>
        <begin position="30"/>
        <end position="45"/>
    </location>
</feature>
<dbReference type="PANTHER" id="PTHR22926">
    <property type="entry name" value="PHOSPHO-N-ACETYLMURAMOYL-PENTAPEPTIDE-TRANSFERASE"/>
    <property type="match status" value="1"/>
</dbReference>
<name>A0A542CVE7_SERFO</name>
<comment type="catalytic activity">
    <reaction evidence="12">
        <text>di-trans,octa-cis-undecaprenyl phosphate + UDP-N-acetyl-alpha-D-glucosamine = N-acetyl-alpha-D-glucosaminyl-di-trans,octa-cis-undecaprenyl diphosphate + UMP</text>
        <dbReference type="Rhea" id="RHEA:28090"/>
        <dbReference type="ChEBI" id="CHEBI:57705"/>
        <dbReference type="ChEBI" id="CHEBI:57865"/>
        <dbReference type="ChEBI" id="CHEBI:60392"/>
        <dbReference type="ChEBI" id="CHEBI:62959"/>
        <dbReference type="EC" id="2.7.8.33"/>
    </reaction>
</comment>
<protein>
    <recommendedName>
        <fullName evidence="12">Undecaprenyl-phosphate alpha-N-acetylglucosaminyl 1-phosphate transferase</fullName>
        <ecNumber evidence="12">2.7.8.33</ecNumber>
    </recommendedName>
    <alternativeName>
        <fullName evidence="12">UDP-GlcNAc:undecaprenyl-phosphate GlcNAc-1-phosphate transferase</fullName>
    </alternativeName>
    <alternativeName>
        <fullName evidence="12">Undecaprenyl-phosphate GlcNAc-1-phosphate transferase</fullName>
    </alternativeName>
</protein>
<evidence type="ECO:0000256" key="2">
    <source>
        <dbReference type="ARBA" id="ARBA00022475"/>
    </source>
</evidence>
<dbReference type="UniPathway" id="UPA00566"/>
<evidence type="ECO:0000256" key="5">
    <source>
        <dbReference type="ARBA" id="ARBA00022679"/>
    </source>
</evidence>
<dbReference type="NCBIfam" id="TIGR02380">
    <property type="entry name" value="ECA_wecA"/>
    <property type="match status" value="1"/>
</dbReference>
<sequence>MWRSFLLMISCLIFFRDLLTVNLLTMSTEILFVFLFSLAFLFVARKVAKPIGLVDKPNYRKRHQGLIPLVGGISVYAGICFAFLISDQTIAHGKLYLACAGVLVFVGALDDRFDISVKIRATIQALVGIAMMVFAGLYLRSFGYVFGGWEMLLGPFGYLVTLFAVWAAINAFNMVDGIDGLLGGLSCVSFGAMGVLLYQSGHTELSFWCFAMLAAIVPYILLNLGILGRRYKVFMGDAGSTLIGFTAIWLLLQSSQGPNHPIKPVTALWIIAIPLMDMIAIMYRRLRKGMSPFSPDRQHIHHLIMRAGFTPRQAFVLITLAAAILAAIGVIGERLSFIPEWVMLALFLLAFFFYGYCIKRAWRVARYIKRIKRRLRNNKQVP</sequence>
<comment type="similarity">
    <text evidence="12">Belongs to the glycosyltransferase 4 family. WecA subfamily.</text>
</comment>
<comment type="caution">
    <text evidence="14">The sequence shown here is derived from an EMBL/GenBank/DDBJ whole genome shotgun (WGS) entry which is preliminary data.</text>
</comment>
<keyword evidence="5 12" id="KW-0808">Transferase</keyword>
<keyword evidence="9 12" id="KW-1133">Transmembrane helix</keyword>
<evidence type="ECO:0000256" key="3">
    <source>
        <dbReference type="ARBA" id="ARBA00022519"/>
    </source>
</evidence>
<dbReference type="GO" id="GO:0005886">
    <property type="term" value="C:plasma membrane"/>
    <property type="evidence" value="ECO:0007669"/>
    <property type="project" value="UniProtKB-SubCell"/>
</dbReference>
<comment type="cofactor">
    <cofactor evidence="12 13">
        <name>Mg(2+)</name>
        <dbReference type="ChEBI" id="CHEBI:18420"/>
    </cofactor>
</comment>
<dbReference type="InterPro" id="IPR000715">
    <property type="entry name" value="Glycosyl_transferase_4"/>
</dbReference>
<keyword evidence="7 12" id="KW-0460">Magnesium</keyword>
<feature type="transmembrane region" description="Helical" evidence="12">
    <location>
        <begin position="338"/>
        <end position="357"/>
    </location>
</feature>
<feature type="binding site" evidence="13">
    <location>
        <position position="173"/>
    </location>
    <ligand>
        <name>Mg(2+)</name>
        <dbReference type="ChEBI" id="CHEBI:18420"/>
    </ligand>
</feature>
<gene>
    <name evidence="12" type="primary">wecA</name>
    <name evidence="14" type="ORF">FHU10_1795</name>
</gene>
<feature type="binding site" evidence="13">
    <location>
        <position position="237"/>
    </location>
    <ligand>
        <name>Mg(2+)</name>
        <dbReference type="ChEBI" id="CHEBI:18420"/>
    </ligand>
</feature>
<keyword evidence="6 12" id="KW-0812">Transmembrane</keyword>
<keyword evidence="4 12" id="KW-0328">Glycosyltransferase</keyword>
<feature type="transmembrane region" description="Helical" evidence="12">
    <location>
        <begin position="181"/>
        <end position="199"/>
    </location>
</feature>
<keyword evidence="13" id="KW-0479">Metal-binding</keyword>
<evidence type="ECO:0000256" key="4">
    <source>
        <dbReference type="ARBA" id="ARBA00022676"/>
    </source>
</evidence>
<feature type="transmembrane region" description="Helical" evidence="12">
    <location>
        <begin position="91"/>
        <end position="109"/>
    </location>
</feature>
<dbReference type="GO" id="GO:0036380">
    <property type="term" value="F:UDP-N-acetylglucosamine-undecaprenyl-phosphate N-acetylglucosaminephosphotransferase activity"/>
    <property type="evidence" value="ECO:0007669"/>
    <property type="project" value="UniProtKB-UniRule"/>
</dbReference>
<reference evidence="14" key="1">
    <citation type="submission" date="2019-06" db="EMBL/GenBank/DDBJ databases">
        <authorList>
            <person name="Deangelis K."/>
            <person name="Huntemann M."/>
            <person name="Clum A."/>
            <person name="Pillay M."/>
            <person name="Palaniappan K."/>
            <person name="Varghese N."/>
            <person name="Mikhailova N."/>
            <person name="Stamatis D."/>
            <person name="Reddy T."/>
            <person name="Daum C."/>
            <person name="Shapiro N."/>
            <person name="Ivanova N."/>
            <person name="Kyrpides N."/>
            <person name="Woyke T."/>
        </authorList>
    </citation>
    <scope>NUCLEOTIDE SEQUENCE [LARGE SCALE GENOMIC DNA]</scope>
    <source>
        <strain evidence="14">128R</strain>
    </source>
</reference>
<dbReference type="InterPro" id="IPR012750">
    <property type="entry name" value="ECA_WecA-rel"/>
</dbReference>
<proteinExistence type="inferred from homology"/>
<comment type="pathway">
    <text evidence="12">Bacterial outer membrane biogenesis; LPS O-antigen biosynthesis.</text>
</comment>
<evidence type="ECO:0000256" key="9">
    <source>
        <dbReference type="ARBA" id="ARBA00022989"/>
    </source>
</evidence>
<evidence type="ECO:0000256" key="1">
    <source>
        <dbReference type="ARBA" id="ARBA00004651"/>
    </source>
</evidence>
<feature type="transmembrane region" description="Helical" evidence="12">
    <location>
        <begin position="121"/>
        <end position="139"/>
    </location>
</feature>
<evidence type="ECO:0000256" key="8">
    <source>
        <dbReference type="ARBA" id="ARBA00022985"/>
    </source>
</evidence>
<dbReference type="GO" id="GO:0071555">
    <property type="term" value="P:cell wall organization"/>
    <property type="evidence" value="ECO:0007669"/>
    <property type="project" value="TreeGrafter"/>
</dbReference>
<comment type="pathway">
    <text evidence="12">Bacterial outer membrane biogenesis; enterobacterial common antigen biosynthesis.</text>
</comment>
<feature type="transmembrane region" description="Helical" evidence="12">
    <location>
        <begin position="264"/>
        <end position="283"/>
    </location>
</feature>
<evidence type="ECO:0000256" key="12">
    <source>
        <dbReference type="HAMAP-Rule" id="MF_02030"/>
    </source>
</evidence>
<keyword evidence="8 12" id="KW-0448">Lipopolysaccharide biosynthesis</keyword>
<organism evidence="14">
    <name type="scientific">Serratia fonticola</name>
    <dbReference type="NCBI Taxonomy" id="47917"/>
    <lineage>
        <taxon>Bacteria</taxon>
        <taxon>Pseudomonadati</taxon>
        <taxon>Pseudomonadota</taxon>
        <taxon>Gammaproteobacteria</taxon>
        <taxon>Enterobacterales</taxon>
        <taxon>Yersiniaceae</taxon>
        <taxon>Serratia</taxon>
    </lineage>
</organism>
<dbReference type="GO" id="GO:0009276">
    <property type="term" value="C:Gram-negative-bacterium-type cell wall"/>
    <property type="evidence" value="ECO:0007669"/>
    <property type="project" value="InterPro"/>
</dbReference>
<reference evidence="14" key="2">
    <citation type="submission" date="2019-08" db="EMBL/GenBank/DDBJ databases">
        <title>Investigation of anaerobic lignin degradation for improved lignocellulosic biofuels.</title>
        <authorList>
            <person name="Deangelis K.PhD."/>
        </authorList>
    </citation>
    <scope>NUCLEOTIDE SEQUENCE [LARGE SCALE GENOMIC DNA]</scope>
    <source>
        <strain evidence="14">128R</strain>
    </source>
</reference>
<keyword evidence="10 12" id="KW-0472">Membrane</keyword>
<feature type="transmembrane region" description="Helical" evidence="12">
    <location>
        <begin position="314"/>
        <end position="332"/>
    </location>
</feature>
<keyword evidence="3 12" id="KW-0997">Cell inner membrane</keyword>
<dbReference type="PANTHER" id="PTHR22926:SF3">
    <property type="entry name" value="UNDECAPRENYL-PHOSPHATE ALPHA-N-ACETYLGLUCOSAMINYL 1-PHOSPHATE TRANSFERASE"/>
    <property type="match status" value="1"/>
</dbReference>
<comment type="function">
    <text evidence="12">Catalyzes the transfer of the GlcNAc-1-phosphate moiety from UDP-GlcNAc onto the carrier lipid undecaprenyl phosphate (C55-P), yielding GlcNAc-pyrophosphoryl-undecaprenyl (GlcNAc-PP-C55).</text>
</comment>
<feature type="transmembrane region" description="Helical" evidence="12">
    <location>
        <begin position="66"/>
        <end position="85"/>
    </location>
</feature>
<dbReference type="AlphaFoldDB" id="A0A542CVE7"/>
<comment type="cofactor">
    <cofactor evidence="12">
        <name>Mn(2+)</name>
        <dbReference type="ChEBI" id="CHEBI:29035"/>
    </cofactor>
</comment>
<dbReference type="Pfam" id="PF00953">
    <property type="entry name" value="Glycos_transf_4"/>
    <property type="match status" value="1"/>
</dbReference>
<evidence type="ECO:0000256" key="6">
    <source>
        <dbReference type="ARBA" id="ARBA00022692"/>
    </source>
</evidence>
<dbReference type="HAMAP" id="MF_02030">
    <property type="entry name" value="WecA_Gammaproteo"/>
    <property type="match status" value="1"/>
</dbReference>
<evidence type="ECO:0000256" key="10">
    <source>
        <dbReference type="ARBA" id="ARBA00023136"/>
    </source>
</evidence>
<dbReference type="EC" id="2.7.8.33" evidence="12"/>
<evidence type="ECO:0000256" key="13">
    <source>
        <dbReference type="PIRSR" id="PIRSR600715-1"/>
    </source>
</evidence>
<dbReference type="UniPathway" id="UPA00281"/>
<dbReference type="GO" id="GO:0016757">
    <property type="term" value="F:glycosyltransferase activity"/>
    <property type="evidence" value="ECO:0007669"/>
    <property type="project" value="UniProtKB-KW"/>
</dbReference>
<dbReference type="GO" id="GO:0009243">
    <property type="term" value="P:O antigen biosynthetic process"/>
    <property type="evidence" value="ECO:0007669"/>
    <property type="project" value="UniProtKB-UniRule"/>
</dbReference>
<feature type="transmembrane region" description="Helical" evidence="12">
    <location>
        <begin position="151"/>
        <end position="169"/>
    </location>
</feature>
<evidence type="ECO:0000256" key="11">
    <source>
        <dbReference type="ARBA" id="ARBA00023211"/>
    </source>
</evidence>
<feature type="transmembrane region" description="Helical" evidence="12">
    <location>
        <begin position="205"/>
        <end position="226"/>
    </location>
</feature>
<evidence type="ECO:0000256" key="7">
    <source>
        <dbReference type="ARBA" id="ARBA00022842"/>
    </source>
</evidence>
<evidence type="ECO:0000313" key="14">
    <source>
        <dbReference type="EMBL" id="TVZ69293.1"/>
    </source>
</evidence>
<keyword evidence="11 12" id="KW-0464">Manganese</keyword>
<dbReference type="GO" id="GO:0009246">
    <property type="term" value="P:enterobacterial common antigen biosynthetic process"/>
    <property type="evidence" value="ECO:0007669"/>
    <property type="project" value="UniProtKB-UniRule"/>
</dbReference>
<accession>A0A542CVE7</accession>
<dbReference type="GO" id="GO:0000287">
    <property type="term" value="F:magnesium ion binding"/>
    <property type="evidence" value="ECO:0007669"/>
    <property type="project" value="InterPro"/>
</dbReference>
<keyword evidence="2 12" id="KW-1003">Cell membrane</keyword>
<dbReference type="GO" id="GO:0030145">
    <property type="term" value="F:manganese ion binding"/>
    <property type="evidence" value="ECO:0007669"/>
    <property type="project" value="InterPro"/>
</dbReference>
<dbReference type="GO" id="GO:0044038">
    <property type="term" value="P:cell wall macromolecule biosynthetic process"/>
    <property type="evidence" value="ECO:0007669"/>
    <property type="project" value="TreeGrafter"/>
</dbReference>